<organism evidence="2 3">
    <name type="scientific">Lysobacter dokdonensis DS-58</name>
    <dbReference type="NCBI Taxonomy" id="1300345"/>
    <lineage>
        <taxon>Bacteria</taxon>
        <taxon>Pseudomonadati</taxon>
        <taxon>Pseudomonadota</taxon>
        <taxon>Gammaproteobacteria</taxon>
        <taxon>Lysobacterales</taxon>
        <taxon>Lysobacteraceae</taxon>
        <taxon>Noviluteimonas</taxon>
    </lineage>
</organism>
<gene>
    <name evidence="2" type="ORF">LF41_1193</name>
</gene>
<dbReference type="Gene3D" id="2.40.128.130">
    <property type="entry name" value="Autotransporter beta-domain"/>
    <property type="match status" value="1"/>
</dbReference>
<name>A0A0A2WQW0_9GAMM</name>
<dbReference type="Proteomes" id="UP000030518">
    <property type="component" value="Unassembled WGS sequence"/>
</dbReference>
<dbReference type="InterPro" id="IPR005546">
    <property type="entry name" value="Autotransporte_beta"/>
</dbReference>
<dbReference type="PATRIC" id="fig|1300345.3.peg.493"/>
<dbReference type="EMBL" id="JRKJ01000002">
    <property type="protein sequence ID" value="KGQ20655.1"/>
    <property type="molecule type" value="Genomic_DNA"/>
</dbReference>
<dbReference type="SMART" id="SM00869">
    <property type="entry name" value="Autotransporter"/>
    <property type="match status" value="1"/>
</dbReference>
<dbReference type="PROSITE" id="PS51208">
    <property type="entry name" value="AUTOTRANSPORTER"/>
    <property type="match status" value="1"/>
</dbReference>
<sequence length="937" mass="96316">MCTPTPTPMQQVRYEGVTDFEVVLKSGVTVDGTLLPERDTAVVVHGDGAISLNAEDGSVIRNDTWPAVDIASTSGSVNVRVDAVYGGFAGIAAVAGGDVNVWANHVEGDFAILANSLGGNVTVDVASVYSGPGGAGVWADTTAGNVLILAGEVLSEGDFGKGLYASSENGSVAIEAGYIRAEGIGALGVLAESWENGNVVVDVDTVAAAGEGSVGIIAAAGAGDVAITANWVSSQGHDGLGIGAFAFNGDVFVDAEGVATDGDFARGIDIGAFGDVAVRNGSVFTTGVSADAVSVETVGDVGVQSQRLATYGNDSYGLRVLTSGNVAVDVDEITTFGERSAGLQVTTGNGDITARVGRVHTLATTGDWFAVGLSAWAGDATLIIDEEVRADSGYAVTMASLTGGAGISVAEGAHVYGQAVAIDSATATGTRIDIAGVVESGAGPVIKVSGNDWGDGAADIRVGATGVLRGRMELSRGDDNLANAGTFETSGVSVFGEGGDRFTNLGSIVLQGEGTAIRLAELERFENAGRVSLANGRTGDVFAVDGTVHGVPGGVLAIDVDIDDKTVDRIEVGGLSGTNALELELAGQGSLLGLSGIRVLTSDSAQNGSELVLADTSRNVGFIGFNLKYDGLASWTLESDLADAAYLAAAVPSGVRDLWRQGTQAVSTHLAVTDARADTDGVWFQLVGGDFEGNSHLSHARGSRELEWQGTHNGIQLGAETSFGDWRVGVTGGYGRATMDLGADGETRLDSINAGAYARYWKAGWFAGAVVRGERVDLETDWQSIGLADQGDGSAVGIELEAGHRFTMSRAWIEPLVRVSWIDVQLPEQHGQSGEIRWEDSALSTGELGLRMGVQGWRDLRPYASMSIAREFGNGDATVYDIGADTVRVSDEGGRTFGRFAGGAEWSLGRVDLYAEIEARVGDMEGVGGRLGARISF</sequence>
<dbReference type="STRING" id="1300345.LF41_1193"/>
<protein>
    <submittedName>
        <fullName evidence="2">Autotransporter</fullName>
    </submittedName>
</protein>
<evidence type="ECO:0000259" key="1">
    <source>
        <dbReference type="PROSITE" id="PS51208"/>
    </source>
</evidence>
<dbReference type="AlphaFoldDB" id="A0A0A2WQW0"/>
<evidence type="ECO:0000313" key="3">
    <source>
        <dbReference type="Proteomes" id="UP000030518"/>
    </source>
</evidence>
<proteinExistence type="predicted"/>
<evidence type="ECO:0000313" key="2">
    <source>
        <dbReference type="EMBL" id="KGQ20655.1"/>
    </source>
</evidence>
<reference evidence="2 3" key="1">
    <citation type="submission" date="2014-09" db="EMBL/GenBank/DDBJ databases">
        <title>Genome sequences of Lysobacter dokdonensis DS-58.</title>
        <authorList>
            <person name="Kim J.F."/>
            <person name="Kwak M.-J."/>
        </authorList>
    </citation>
    <scope>NUCLEOTIDE SEQUENCE [LARGE SCALE GENOMIC DNA]</scope>
    <source>
        <strain evidence="2 3">DS-58</strain>
    </source>
</reference>
<comment type="caution">
    <text evidence="2">The sequence shown here is derived from an EMBL/GenBank/DDBJ whole genome shotgun (WGS) entry which is preliminary data.</text>
</comment>
<dbReference type="SUPFAM" id="SSF103515">
    <property type="entry name" value="Autotransporter"/>
    <property type="match status" value="1"/>
</dbReference>
<feature type="domain" description="Autotransporter" evidence="1">
    <location>
        <begin position="675"/>
        <end position="937"/>
    </location>
</feature>
<accession>A0A0A2WQW0</accession>
<dbReference type="eggNOG" id="COG3468">
    <property type="taxonomic scope" value="Bacteria"/>
</dbReference>
<keyword evidence="3" id="KW-1185">Reference proteome</keyword>
<dbReference type="InterPro" id="IPR036709">
    <property type="entry name" value="Autotransporte_beta_dom_sf"/>
</dbReference>